<keyword evidence="2" id="KW-0378">Hydrolase</keyword>
<name>A0A0B2BKV4_9ACTN</name>
<dbReference type="CDD" id="cd11528">
    <property type="entry name" value="NTP-PPase_MazG_Nterm"/>
    <property type="match status" value="1"/>
</dbReference>
<comment type="caution">
    <text evidence="2">The sequence shown here is derived from an EMBL/GenBank/DDBJ whole genome shotgun (WGS) entry which is preliminary data.</text>
</comment>
<dbReference type="AlphaFoldDB" id="A0A0B2BKV4"/>
<accession>A0A0B2BKV4</accession>
<dbReference type="GO" id="GO:0046076">
    <property type="term" value="P:dTTP catabolic process"/>
    <property type="evidence" value="ECO:0007669"/>
    <property type="project" value="TreeGrafter"/>
</dbReference>
<evidence type="ECO:0000313" key="2">
    <source>
        <dbReference type="EMBL" id="PJJ56847.1"/>
    </source>
</evidence>
<sequence length="304" mass="32788">MKILVTSPRVAPGLLTYAAWRALDAATDVVAIDEDDPTYQALVAAGLPVRVVTDPLVAQPDTGGDAGTVWLAPAGDVDWARDLASRLVASGTQTDEIEVVFGSYDVPGARLLDLVEVMDRLRLECPWTREQTHASLQQYLLEEAYEVLDALDRGATDELREELGDLLMQVVFHAAVAAGRGPTDDGWDIDDVAAGIVEKLVRRNPHVFGDVDVADAAEVDANWQRLKATEKPRASVLDGIAPTLPALAYADKVVSRLERDGAPVSADGDALADRLLALVLQARAEGRDAEQELRRRVNELVAGR</sequence>
<dbReference type="Pfam" id="PF03819">
    <property type="entry name" value="MazG"/>
    <property type="match status" value="1"/>
</dbReference>
<dbReference type="GO" id="GO:0046061">
    <property type="term" value="P:dATP catabolic process"/>
    <property type="evidence" value="ECO:0007669"/>
    <property type="project" value="TreeGrafter"/>
</dbReference>
<dbReference type="GO" id="GO:0006950">
    <property type="term" value="P:response to stress"/>
    <property type="evidence" value="ECO:0007669"/>
    <property type="project" value="UniProtKB-ARBA"/>
</dbReference>
<feature type="domain" description="NTP pyrophosphohydrolase MazG-like" evidence="1">
    <location>
        <begin position="131"/>
        <end position="208"/>
    </location>
</feature>
<dbReference type="EMBL" id="PGEZ01000001">
    <property type="protein sequence ID" value="PJJ56847.1"/>
    <property type="molecule type" value="Genomic_DNA"/>
</dbReference>
<proteinExistence type="predicted"/>
<organism evidence="2 3">
    <name type="scientific">Mumia flava</name>
    <dbReference type="NCBI Taxonomy" id="1348852"/>
    <lineage>
        <taxon>Bacteria</taxon>
        <taxon>Bacillati</taxon>
        <taxon>Actinomycetota</taxon>
        <taxon>Actinomycetes</taxon>
        <taxon>Propionibacteriales</taxon>
        <taxon>Nocardioidaceae</taxon>
        <taxon>Mumia</taxon>
    </lineage>
</organism>
<evidence type="ECO:0000313" key="3">
    <source>
        <dbReference type="Proteomes" id="UP000230842"/>
    </source>
</evidence>
<evidence type="ECO:0000259" key="1">
    <source>
        <dbReference type="Pfam" id="PF03819"/>
    </source>
</evidence>
<dbReference type="OrthoDB" id="9808939at2"/>
<dbReference type="InterPro" id="IPR011551">
    <property type="entry name" value="NTP_PyrPHydrolase_MazG"/>
</dbReference>
<dbReference type="FunFam" id="1.10.287.1080:FF:000001">
    <property type="entry name" value="Nucleoside triphosphate pyrophosphohydrolase"/>
    <property type="match status" value="1"/>
</dbReference>
<dbReference type="Gene3D" id="1.10.287.1080">
    <property type="entry name" value="MazG-like"/>
    <property type="match status" value="1"/>
</dbReference>
<dbReference type="InterPro" id="IPR004518">
    <property type="entry name" value="MazG-like_dom"/>
</dbReference>
<gene>
    <name evidence="2" type="ORF">CLV56_1061</name>
</gene>
<dbReference type="NCBIfam" id="TIGR00444">
    <property type="entry name" value="mazG"/>
    <property type="match status" value="1"/>
</dbReference>
<dbReference type="Proteomes" id="UP000230842">
    <property type="component" value="Unassembled WGS sequence"/>
</dbReference>
<reference evidence="2 3" key="1">
    <citation type="submission" date="2017-11" db="EMBL/GenBank/DDBJ databases">
        <title>Genomic Encyclopedia of Archaeal and Bacterial Type Strains, Phase II (KMG-II): From Individual Species to Whole Genera.</title>
        <authorList>
            <person name="Goeker M."/>
        </authorList>
    </citation>
    <scope>NUCLEOTIDE SEQUENCE [LARGE SCALE GENOMIC DNA]</scope>
    <source>
        <strain evidence="2 3">DSM 27763</strain>
    </source>
</reference>
<dbReference type="GO" id="GO:0047429">
    <property type="term" value="F:nucleoside triphosphate diphosphatase activity"/>
    <property type="evidence" value="ECO:0007669"/>
    <property type="project" value="TreeGrafter"/>
</dbReference>
<protein>
    <submittedName>
        <fullName evidence="2">XTP/dITP diphosphohydrolase</fullName>
    </submittedName>
</protein>
<dbReference type="PANTHER" id="PTHR30522:SF0">
    <property type="entry name" value="NUCLEOSIDE TRIPHOSPHATE PYROPHOSPHOHYDROLASE"/>
    <property type="match status" value="1"/>
</dbReference>
<dbReference type="GO" id="GO:0006203">
    <property type="term" value="P:dGTP catabolic process"/>
    <property type="evidence" value="ECO:0007669"/>
    <property type="project" value="TreeGrafter"/>
</dbReference>
<dbReference type="SUPFAM" id="SSF101386">
    <property type="entry name" value="all-alpha NTP pyrophosphatases"/>
    <property type="match status" value="1"/>
</dbReference>
<dbReference type="GO" id="GO:0046081">
    <property type="term" value="P:dUTP catabolic process"/>
    <property type="evidence" value="ECO:0007669"/>
    <property type="project" value="TreeGrafter"/>
</dbReference>
<keyword evidence="3" id="KW-1185">Reference proteome</keyword>
<dbReference type="InterPro" id="IPR048015">
    <property type="entry name" value="NTP-PPase_MazG-like_N"/>
</dbReference>
<dbReference type="PANTHER" id="PTHR30522">
    <property type="entry name" value="NUCLEOSIDE TRIPHOSPHATE PYROPHOSPHOHYDROLASE"/>
    <property type="match status" value="1"/>
</dbReference>
<dbReference type="GO" id="GO:0046052">
    <property type="term" value="P:UTP catabolic process"/>
    <property type="evidence" value="ECO:0007669"/>
    <property type="project" value="TreeGrafter"/>
</dbReference>
<dbReference type="GO" id="GO:0046047">
    <property type="term" value="P:TTP catabolic process"/>
    <property type="evidence" value="ECO:0007669"/>
    <property type="project" value="TreeGrafter"/>
</dbReference>
<dbReference type="RefSeq" id="WP_039349454.1">
    <property type="nucleotide sequence ID" value="NZ_PGEZ01000001.1"/>
</dbReference>